<keyword evidence="11" id="KW-1185">Reference proteome</keyword>
<comment type="subcellular location">
    <subcellularLocation>
        <location evidence="1">Cell membrane</location>
        <topology evidence="1">Multi-pass membrane protein</topology>
    </subcellularLocation>
</comment>
<proteinExistence type="inferred from homology"/>
<feature type="transmembrane region" description="Helical" evidence="9">
    <location>
        <begin position="274"/>
        <end position="295"/>
    </location>
</feature>
<evidence type="ECO:0000256" key="6">
    <source>
        <dbReference type="ARBA" id="ARBA00023136"/>
    </source>
</evidence>
<feature type="region of interest" description="Disordered" evidence="8">
    <location>
        <begin position="409"/>
        <end position="429"/>
    </location>
</feature>
<feature type="transmembrane region" description="Helical" evidence="9">
    <location>
        <begin position="218"/>
        <end position="237"/>
    </location>
</feature>
<feature type="transmembrane region" description="Helical" evidence="9">
    <location>
        <begin position="157"/>
        <end position="181"/>
    </location>
</feature>
<reference evidence="10" key="1">
    <citation type="submission" date="2022-12" db="EMBL/GenBank/DDBJ databases">
        <authorList>
            <person name="Krivoruchko A.V."/>
            <person name="Elkin A."/>
        </authorList>
    </citation>
    <scope>NUCLEOTIDE SEQUENCE</scope>
    <source>
        <strain evidence="10">IEGM 1388</strain>
    </source>
</reference>
<feature type="transmembrane region" description="Helical" evidence="9">
    <location>
        <begin position="114"/>
        <end position="136"/>
    </location>
</feature>
<comment type="similarity">
    <text evidence="7">Belongs to the glycosyltransferase 87 family.</text>
</comment>
<evidence type="ECO:0000256" key="9">
    <source>
        <dbReference type="SAM" id="Phobius"/>
    </source>
</evidence>
<dbReference type="InterPro" id="IPR018584">
    <property type="entry name" value="GT87"/>
</dbReference>
<evidence type="ECO:0000256" key="2">
    <source>
        <dbReference type="ARBA" id="ARBA00022475"/>
    </source>
</evidence>
<accession>A0ABT4N0D6</accession>
<evidence type="ECO:0000256" key="3">
    <source>
        <dbReference type="ARBA" id="ARBA00022679"/>
    </source>
</evidence>
<name>A0ABT4N0D6_GORRU</name>
<keyword evidence="4 9" id="KW-0812">Transmembrane</keyword>
<gene>
    <name evidence="10" type="ORF">O4213_21195</name>
</gene>
<dbReference type="RefSeq" id="WP_084835547.1">
    <property type="nucleotide sequence ID" value="NZ_JAPWIE010000006.1"/>
</dbReference>
<feature type="transmembrane region" description="Helical" evidence="9">
    <location>
        <begin position="33"/>
        <end position="55"/>
    </location>
</feature>
<feature type="transmembrane region" description="Helical" evidence="9">
    <location>
        <begin position="304"/>
        <end position="322"/>
    </location>
</feature>
<keyword evidence="3" id="KW-0808">Transferase</keyword>
<evidence type="ECO:0000313" key="10">
    <source>
        <dbReference type="EMBL" id="MCZ4552519.1"/>
    </source>
</evidence>
<comment type="caution">
    <text evidence="10">The sequence shown here is derived from an EMBL/GenBank/DDBJ whole genome shotgun (WGS) entry which is preliminary data.</text>
</comment>
<evidence type="ECO:0000256" key="4">
    <source>
        <dbReference type="ARBA" id="ARBA00022692"/>
    </source>
</evidence>
<evidence type="ECO:0000313" key="11">
    <source>
        <dbReference type="Proteomes" id="UP001067235"/>
    </source>
</evidence>
<organism evidence="10 11">
    <name type="scientific">Gordonia rubripertincta</name>
    <name type="common">Rhodococcus corallinus</name>
    <dbReference type="NCBI Taxonomy" id="36822"/>
    <lineage>
        <taxon>Bacteria</taxon>
        <taxon>Bacillati</taxon>
        <taxon>Actinomycetota</taxon>
        <taxon>Actinomycetes</taxon>
        <taxon>Mycobacteriales</taxon>
        <taxon>Gordoniaceae</taxon>
        <taxon>Gordonia</taxon>
    </lineage>
</organism>
<sequence length="429" mass="48017">MPDASEKDGCAAAANPANSVNRVLFPRLDRARVVALVLWPIAVVLVLQRSVILGVNGSRTDDFAPVYRAALAFLRREPVYIENYANVDPHYLYPPSGSLVMAPLGYLDPERARWLFIAASALALVGCAVLLVRMFGYSLSSPVMPGTLLAMFMTESVANTLIFVNFNSFVLLGQLVFMTLMLRRKDWWAGVPLGLTLAVKPVLGVLLLLPLLNRQWKVLAGAFAVPAVLTAAAWPVAVDPDAFVRRTVPYLLEVRDYYNSSLSGYGVYFGVDHWLVLLLRITFVGMAAFGVWFLYRHYRTSNELLWLTTTSGVLLGTSFLVLSLGQGYYSMLLFPLLMTVLLPGSVMRAWPAWLGVYGCLSFDTFASQRWEAFGRILEYSKVTWGWSLLMATVFFVLLFRHLDVRRHERTTTPRSPQNPENPREVIPHV</sequence>
<evidence type="ECO:0000256" key="7">
    <source>
        <dbReference type="ARBA" id="ARBA00024033"/>
    </source>
</evidence>
<keyword evidence="5 9" id="KW-1133">Transmembrane helix</keyword>
<evidence type="ECO:0000256" key="5">
    <source>
        <dbReference type="ARBA" id="ARBA00022989"/>
    </source>
</evidence>
<feature type="transmembrane region" description="Helical" evidence="9">
    <location>
        <begin position="382"/>
        <end position="399"/>
    </location>
</feature>
<keyword evidence="6 9" id="KW-0472">Membrane</keyword>
<evidence type="ECO:0000256" key="1">
    <source>
        <dbReference type="ARBA" id="ARBA00004651"/>
    </source>
</evidence>
<dbReference type="EMBL" id="JAPWIE010000006">
    <property type="protein sequence ID" value="MCZ4552519.1"/>
    <property type="molecule type" value="Genomic_DNA"/>
</dbReference>
<evidence type="ECO:0000256" key="8">
    <source>
        <dbReference type="SAM" id="MobiDB-lite"/>
    </source>
</evidence>
<keyword evidence="2" id="KW-1003">Cell membrane</keyword>
<dbReference type="Proteomes" id="UP001067235">
    <property type="component" value="Unassembled WGS sequence"/>
</dbReference>
<dbReference type="Pfam" id="PF09594">
    <property type="entry name" value="GT87"/>
    <property type="match status" value="1"/>
</dbReference>
<feature type="transmembrane region" description="Helical" evidence="9">
    <location>
        <begin position="187"/>
        <end position="211"/>
    </location>
</feature>
<protein>
    <submittedName>
        <fullName evidence="10">Glycosyltransferase family 87 protein</fullName>
    </submittedName>
</protein>